<dbReference type="EMBL" id="CP021404">
    <property type="protein sequence ID" value="ATI41311.1"/>
    <property type="molecule type" value="Genomic_DNA"/>
</dbReference>
<sequence>MTRRPDLRAAPYHADFLQLLRELERASPDKPRIGKAVITRQEVVRLGQDPFMEFPASNVTRFDDSHPDLPPEVRARFLGFFGPQGPLPLLTTVEAMRWQQGNDDSFVRFTDIFATRFLQLFFRAWADARPIVQFDRPAEDRFADFLGSFIGIGTAPYQDRDSVPDIAKLPFAGVLGARVKSARRLEQVLRGLLTVDVTLRERAGMWLEFEDADLTRMGQATACLGRNTYAGRRVYSINDKAVIEIRTRSLEEYRRFLPGGPMFARLADVVALYLGNTVEFEVELALPADQRPAAQLGRSGHLGWTAWPAPAAEQSPPPAPAYVSDAKFALRRSG</sequence>
<protein>
    <recommendedName>
        <fullName evidence="3">Type VI secretion system protein ImpH</fullName>
    </recommendedName>
</protein>
<dbReference type="Pfam" id="PF06996">
    <property type="entry name" value="T6SS_TssG"/>
    <property type="match status" value="1"/>
</dbReference>
<keyword evidence="2" id="KW-1185">Reference proteome</keyword>
<dbReference type="InterPro" id="IPR010732">
    <property type="entry name" value="T6SS_TssG-like"/>
</dbReference>
<accession>A0A291LX94</accession>
<proteinExistence type="predicted"/>
<evidence type="ECO:0000313" key="1">
    <source>
        <dbReference type="EMBL" id="ATI41311.1"/>
    </source>
</evidence>
<dbReference type="PANTHER" id="PTHR35564">
    <property type="match status" value="1"/>
</dbReference>
<dbReference type="Proteomes" id="UP000219050">
    <property type="component" value="Chromosome"/>
</dbReference>
<gene>
    <name evidence="1" type="ORF">CBW24_04365</name>
</gene>
<dbReference type="RefSeq" id="WP_097372793.1">
    <property type="nucleotide sequence ID" value="NZ_CP021404.1"/>
</dbReference>
<organism evidence="1 2">
    <name type="scientific">Pacificitalea manganoxidans</name>
    <dbReference type="NCBI Taxonomy" id="1411902"/>
    <lineage>
        <taxon>Bacteria</taxon>
        <taxon>Pseudomonadati</taxon>
        <taxon>Pseudomonadota</taxon>
        <taxon>Alphaproteobacteria</taxon>
        <taxon>Rhodobacterales</taxon>
        <taxon>Paracoccaceae</taxon>
        <taxon>Pacificitalea</taxon>
    </lineage>
</organism>
<dbReference type="PANTHER" id="PTHR35564:SF4">
    <property type="entry name" value="CYTOPLASMIC PROTEIN"/>
    <property type="match status" value="1"/>
</dbReference>
<dbReference type="OrthoDB" id="1523296at2"/>
<reference evidence="1 2" key="1">
    <citation type="submission" date="2017-05" db="EMBL/GenBank/DDBJ databases">
        <title>Comparative genomic and metabolic analysis of manganese-oxidizing mechanisms in Celeribater manganoxidans DY25T: its adaption to the environment of polymetallic nodule.</title>
        <authorList>
            <person name="Wang X."/>
        </authorList>
    </citation>
    <scope>NUCLEOTIDE SEQUENCE [LARGE SCALE GENOMIC DNA]</scope>
    <source>
        <strain evidence="1 2">DY25</strain>
    </source>
</reference>
<dbReference type="AlphaFoldDB" id="A0A291LX94"/>
<evidence type="ECO:0000313" key="2">
    <source>
        <dbReference type="Proteomes" id="UP000219050"/>
    </source>
</evidence>
<dbReference type="KEGG" id="cmag:CBW24_04365"/>
<name>A0A291LX94_9RHOB</name>
<dbReference type="NCBIfam" id="TIGR03347">
    <property type="entry name" value="VI_chp_1"/>
    <property type="match status" value="1"/>
</dbReference>
<evidence type="ECO:0008006" key="3">
    <source>
        <dbReference type="Google" id="ProtNLM"/>
    </source>
</evidence>